<reference evidence="1" key="1">
    <citation type="submission" date="2016-08" db="EMBL/GenBank/DDBJ databases">
        <title>Complete genome of Cloacibacillus porcorum.</title>
        <authorList>
            <person name="Looft T."/>
            <person name="Bayles D.O."/>
            <person name="Alt D.P."/>
        </authorList>
    </citation>
    <scope>NUCLEOTIDE SEQUENCE [LARGE SCALE GENOMIC DNA]</scope>
    <source>
        <strain evidence="1">CL-84</strain>
    </source>
</reference>
<keyword evidence="2" id="KW-1185">Reference proteome</keyword>
<dbReference type="AlphaFoldDB" id="A0A1B2I2D9"/>
<name>A0A1B2I2D9_9BACT</name>
<dbReference type="Proteomes" id="UP000093044">
    <property type="component" value="Chromosome"/>
</dbReference>
<accession>A0A1B2I2D9</accession>
<dbReference type="GeneID" id="83056821"/>
<dbReference type="OrthoDB" id="8333609at2"/>
<dbReference type="KEGG" id="cpor:BED41_03000"/>
<sequence>MTKLFMPTDRIGLESYQKSIANNFSTVNELLKKGLAPQWHVNGVRFESTPAWPEGHCYQCGFSVDDSYAARSVFDEKGIIYEEVEMVPSKGRIIKKLKAAVYNGRGAGEDFSAPLLEVLEWGGFNYDFVGDADIRGGKLNDFDVMIVPGSPDAGECYYAGLGDRGYDAIRSFIADRGHYLGVCGGAYLPLTSYNTENRYWLNIVAATETEDLDYWRSGSGFVRCRIEDNKHHLFAGIALGVSSTMNLVYWEGPSITIKGGNVKSLARFESLLASGRDPIKPYWDMYDNKMAEDAVRGWYNPLTPEIFASLLHGKTAFAEAESHGHKLLLFSPHPEMGNIGYGPRKDSLNFLLIYNGLTYLACQ</sequence>
<evidence type="ECO:0008006" key="3">
    <source>
        <dbReference type="Google" id="ProtNLM"/>
    </source>
</evidence>
<dbReference type="EMBL" id="CP016757">
    <property type="protein sequence ID" value="ANZ44145.1"/>
    <property type="molecule type" value="Genomic_DNA"/>
</dbReference>
<evidence type="ECO:0000313" key="2">
    <source>
        <dbReference type="Proteomes" id="UP000093044"/>
    </source>
</evidence>
<proteinExistence type="predicted"/>
<dbReference type="RefSeq" id="WP_066742939.1">
    <property type="nucleotide sequence ID" value="NZ_CP016757.1"/>
</dbReference>
<dbReference type="Gene3D" id="3.40.50.880">
    <property type="match status" value="1"/>
</dbReference>
<evidence type="ECO:0000313" key="1">
    <source>
        <dbReference type="EMBL" id="ANZ44145.1"/>
    </source>
</evidence>
<dbReference type="SUPFAM" id="SSF52317">
    <property type="entry name" value="Class I glutamine amidotransferase-like"/>
    <property type="match status" value="1"/>
</dbReference>
<protein>
    <recommendedName>
        <fullName evidence="3">Biotin-protein ligase N-terminal domain-containing protein</fullName>
    </recommendedName>
</protein>
<gene>
    <name evidence="1" type="ORF">BED41_03000</name>
</gene>
<dbReference type="InterPro" id="IPR029062">
    <property type="entry name" value="Class_I_gatase-like"/>
</dbReference>
<organism evidence="1 2">
    <name type="scientific">Cloacibacillus porcorum</name>
    <dbReference type="NCBI Taxonomy" id="1197717"/>
    <lineage>
        <taxon>Bacteria</taxon>
        <taxon>Thermotogati</taxon>
        <taxon>Synergistota</taxon>
        <taxon>Synergistia</taxon>
        <taxon>Synergistales</taxon>
        <taxon>Synergistaceae</taxon>
        <taxon>Cloacibacillus</taxon>
    </lineage>
</organism>